<dbReference type="EMBL" id="JBHRTA010000022">
    <property type="protein sequence ID" value="MFC3197549.1"/>
    <property type="molecule type" value="Genomic_DNA"/>
</dbReference>
<feature type="domain" description="HTH araC/xylS-type" evidence="4">
    <location>
        <begin position="229"/>
        <end position="331"/>
    </location>
</feature>
<keyword evidence="3" id="KW-0804">Transcription</keyword>
<evidence type="ECO:0000256" key="1">
    <source>
        <dbReference type="ARBA" id="ARBA00023015"/>
    </source>
</evidence>
<dbReference type="Pfam" id="PF12833">
    <property type="entry name" value="HTH_18"/>
    <property type="match status" value="1"/>
</dbReference>
<dbReference type="Proteomes" id="UP001595526">
    <property type="component" value="Unassembled WGS sequence"/>
</dbReference>
<dbReference type="SMART" id="SM00342">
    <property type="entry name" value="HTH_ARAC"/>
    <property type="match status" value="1"/>
</dbReference>
<name>A0ABV7JL28_9SPHI</name>
<dbReference type="PANTHER" id="PTHR43280">
    <property type="entry name" value="ARAC-FAMILY TRANSCRIPTIONAL REGULATOR"/>
    <property type="match status" value="1"/>
</dbReference>
<evidence type="ECO:0000313" key="5">
    <source>
        <dbReference type="EMBL" id="MFC3197549.1"/>
    </source>
</evidence>
<dbReference type="SUPFAM" id="SSF46689">
    <property type="entry name" value="Homeodomain-like"/>
    <property type="match status" value="1"/>
</dbReference>
<evidence type="ECO:0000256" key="2">
    <source>
        <dbReference type="ARBA" id="ARBA00023125"/>
    </source>
</evidence>
<dbReference type="InterPro" id="IPR020449">
    <property type="entry name" value="Tscrpt_reg_AraC-type_HTH"/>
</dbReference>
<dbReference type="InterPro" id="IPR018060">
    <property type="entry name" value="HTH_AraC"/>
</dbReference>
<proteinExistence type="predicted"/>
<dbReference type="InterPro" id="IPR009057">
    <property type="entry name" value="Homeodomain-like_sf"/>
</dbReference>
<dbReference type="Gene3D" id="1.10.10.60">
    <property type="entry name" value="Homeodomain-like"/>
    <property type="match status" value="1"/>
</dbReference>
<sequence length="341" mass="38051">MSVLFHIDFPFQVAETHYRFGDHAPLCAHPIPFANTVVYHHPQPAAFTGTRQYYGNSLLTIDLLETQSAKPLLLSTQPVRQPLYVLSIVLEGHFHFGSSIPSNWAASAPGTAYLARIGGQRYTIRVPAHVGRLISITIHTAQLAVIGEDFAELTALLAGNPKSDDYYCPSVQADSLFMRRLIKLTSPSSINRRKDFNQHLQTHLQGVFSAFKGLLYGKGQVHYDEEKLKEIKPHIASVISETHQAPEPKEIADQFHITPKKLERLFKNGTQLAPSAYIKQVHMEAAGTYLTDHPDLPIYEIADIFGYNHTAAFSKAFTKHHGLSPQAYRVALQLSKTDTNC</sequence>
<keyword evidence="1" id="KW-0805">Transcription regulation</keyword>
<accession>A0ABV7JL28</accession>
<gene>
    <name evidence="5" type="ORF">ACFOET_07980</name>
</gene>
<dbReference type="RefSeq" id="WP_379021326.1">
    <property type="nucleotide sequence ID" value="NZ_JBHRTA010000022.1"/>
</dbReference>
<evidence type="ECO:0000313" key="6">
    <source>
        <dbReference type="Proteomes" id="UP001595526"/>
    </source>
</evidence>
<reference evidence="6" key="1">
    <citation type="journal article" date="2019" name="Int. J. Syst. Evol. Microbiol.">
        <title>The Global Catalogue of Microorganisms (GCM) 10K type strain sequencing project: providing services to taxonomists for standard genome sequencing and annotation.</title>
        <authorList>
            <consortium name="The Broad Institute Genomics Platform"/>
            <consortium name="The Broad Institute Genome Sequencing Center for Infectious Disease"/>
            <person name="Wu L."/>
            <person name="Ma J."/>
        </authorList>
    </citation>
    <scope>NUCLEOTIDE SEQUENCE [LARGE SCALE GENOMIC DNA]</scope>
    <source>
        <strain evidence="6">KCTC 52416</strain>
    </source>
</reference>
<keyword evidence="2" id="KW-0238">DNA-binding</keyword>
<dbReference type="PRINTS" id="PR00032">
    <property type="entry name" value="HTHARAC"/>
</dbReference>
<dbReference type="PANTHER" id="PTHR43280:SF2">
    <property type="entry name" value="HTH-TYPE TRANSCRIPTIONAL REGULATOR EXSA"/>
    <property type="match status" value="1"/>
</dbReference>
<evidence type="ECO:0000259" key="4">
    <source>
        <dbReference type="PROSITE" id="PS01124"/>
    </source>
</evidence>
<protein>
    <submittedName>
        <fullName evidence="5">Helix-turn-helix domain-containing protein</fullName>
    </submittedName>
</protein>
<keyword evidence="6" id="KW-1185">Reference proteome</keyword>
<dbReference type="PROSITE" id="PS01124">
    <property type="entry name" value="HTH_ARAC_FAMILY_2"/>
    <property type="match status" value="1"/>
</dbReference>
<comment type="caution">
    <text evidence="5">The sequence shown here is derived from an EMBL/GenBank/DDBJ whole genome shotgun (WGS) entry which is preliminary data.</text>
</comment>
<evidence type="ECO:0000256" key="3">
    <source>
        <dbReference type="ARBA" id="ARBA00023163"/>
    </source>
</evidence>
<organism evidence="5 6">
    <name type="scientific">Parapedobacter deserti</name>
    <dbReference type="NCBI Taxonomy" id="1912957"/>
    <lineage>
        <taxon>Bacteria</taxon>
        <taxon>Pseudomonadati</taxon>
        <taxon>Bacteroidota</taxon>
        <taxon>Sphingobacteriia</taxon>
        <taxon>Sphingobacteriales</taxon>
        <taxon>Sphingobacteriaceae</taxon>
        <taxon>Parapedobacter</taxon>
    </lineage>
</organism>